<evidence type="ECO:0000256" key="4">
    <source>
        <dbReference type="PROSITE-ProRule" id="PRU00221"/>
    </source>
</evidence>
<comment type="similarity">
    <text evidence="3">Belongs to the WD repeat WDR3/UTP12 family.</text>
</comment>
<evidence type="ECO:0000313" key="7">
    <source>
        <dbReference type="EMBL" id="PIK61622.1"/>
    </source>
</evidence>
<dbReference type="InterPro" id="IPR051570">
    <property type="entry name" value="TBC1_cilium_biogenesis"/>
</dbReference>
<comment type="caution">
    <text evidence="7">The sequence shown here is derived from an EMBL/GenBank/DDBJ whole genome shotgun (WGS) entry which is preliminary data.</text>
</comment>
<evidence type="ECO:0000256" key="1">
    <source>
        <dbReference type="ARBA" id="ARBA00022574"/>
    </source>
</evidence>
<keyword evidence="8" id="KW-1185">Reference proteome</keyword>
<dbReference type="InterPro" id="IPR001680">
    <property type="entry name" value="WD40_rpt"/>
</dbReference>
<dbReference type="InterPro" id="IPR020472">
    <property type="entry name" value="WD40_PAC1"/>
</dbReference>
<protein>
    <recommendedName>
        <fullName evidence="6">Small-subunit processome Utp12 domain-containing protein</fullName>
    </recommendedName>
</protein>
<dbReference type="OrthoDB" id="407922at2759"/>
<dbReference type="InterPro" id="IPR036322">
    <property type="entry name" value="WD40_repeat_dom_sf"/>
</dbReference>
<dbReference type="GO" id="GO:0030490">
    <property type="term" value="P:maturation of SSU-rRNA"/>
    <property type="evidence" value="ECO:0007669"/>
    <property type="project" value="TreeGrafter"/>
</dbReference>
<dbReference type="Pfam" id="PF25172">
    <property type="entry name" value="Beta-prop_WDR3_2nd"/>
    <property type="match status" value="1"/>
</dbReference>
<accession>A0A2G8LN41</accession>
<dbReference type="PANTHER" id="PTHR19853">
    <property type="entry name" value="WD REPEAT CONTAINING PROTEIN 3 WDR3"/>
    <property type="match status" value="1"/>
</dbReference>
<feature type="repeat" description="WD" evidence="4">
    <location>
        <begin position="1"/>
        <end position="32"/>
    </location>
</feature>
<feature type="repeat" description="WD" evidence="4">
    <location>
        <begin position="75"/>
        <end position="116"/>
    </location>
</feature>
<evidence type="ECO:0000256" key="3">
    <source>
        <dbReference type="ARBA" id="ARBA00038229"/>
    </source>
</evidence>
<dbReference type="GO" id="GO:0030515">
    <property type="term" value="F:snoRNA binding"/>
    <property type="evidence" value="ECO:0007669"/>
    <property type="project" value="TreeGrafter"/>
</dbReference>
<dbReference type="SMART" id="SM00320">
    <property type="entry name" value="WD40"/>
    <property type="match status" value="2"/>
</dbReference>
<dbReference type="PROSITE" id="PS50082">
    <property type="entry name" value="WD_REPEATS_2"/>
    <property type="match status" value="3"/>
</dbReference>
<dbReference type="FunFam" id="2.130.10.10:FF:000178">
    <property type="entry name" value="WD repeat domain 3"/>
    <property type="match status" value="1"/>
</dbReference>
<evidence type="ECO:0000256" key="2">
    <source>
        <dbReference type="ARBA" id="ARBA00022737"/>
    </source>
</evidence>
<feature type="coiled-coil region" evidence="5">
    <location>
        <begin position="164"/>
        <end position="191"/>
    </location>
</feature>
<organism evidence="7 8">
    <name type="scientific">Stichopus japonicus</name>
    <name type="common">Sea cucumber</name>
    <dbReference type="NCBI Taxonomy" id="307972"/>
    <lineage>
        <taxon>Eukaryota</taxon>
        <taxon>Metazoa</taxon>
        <taxon>Echinodermata</taxon>
        <taxon>Eleutherozoa</taxon>
        <taxon>Echinozoa</taxon>
        <taxon>Holothuroidea</taxon>
        <taxon>Aspidochirotacea</taxon>
        <taxon>Aspidochirotida</taxon>
        <taxon>Stichopodidae</taxon>
        <taxon>Apostichopus</taxon>
    </lineage>
</organism>
<dbReference type="STRING" id="307972.A0A2G8LN41"/>
<dbReference type="Gene3D" id="2.130.10.10">
    <property type="entry name" value="YVTN repeat-like/Quinoprotein amine dehydrogenase"/>
    <property type="match status" value="1"/>
</dbReference>
<evidence type="ECO:0000313" key="8">
    <source>
        <dbReference type="Proteomes" id="UP000230750"/>
    </source>
</evidence>
<evidence type="ECO:0000259" key="6">
    <source>
        <dbReference type="Pfam" id="PF04003"/>
    </source>
</evidence>
<feature type="domain" description="Small-subunit processome Utp12" evidence="6">
    <location>
        <begin position="210"/>
        <end position="312"/>
    </location>
</feature>
<keyword evidence="1 4" id="KW-0853">WD repeat</keyword>
<keyword evidence="2" id="KW-0677">Repeat</keyword>
<feature type="repeat" description="WD" evidence="4">
    <location>
        <begin position="33"/>
        <end position="74"/>
    </location>
</feature>
<feature type="coiled-coil region" evidence="5">
    <location>
        <begin position="323"/>
        <end position="350"/>
    </location>
</feature>
<evidence type="ECO:0000256" key="5">
    <source>
        <dbReference type="SAM" id="Coils"/>
    </source>
</evidence>
<dbReference type="PRINTS" id="PR00320">
    <property type="entry name" value="GPROTEINBRPT"/>
</dbReference>
<dbReference type="AlphaFoldDB" id="A0A2G8LN41"/>
<proteinExistence type="inferred from homology"/>
<keyword evidence="5" id="KW-0175">Coiled coil</keyword>
<reference evidence="7 8" key="1">
    <citation type="journal article" date="2017" name="PLoS Biol.">
        <title>The sea cucumber genome provides insights into morphological evolution and visceral regeneration.</title>
        <authorList>
            <person name="Zhang X."/>
            <person name="Sun L."/>
            <person name="Yuan J."/>
            <person name="Sun Y."/>
            <person name="Gao Y."/>
            <person name="Zhang L."/>
            <person name="Li S."/>
            <person name="Dai H."/>
            <person name="Hamel J.F."/>
            <person name="Liu C."/>
            <person name="Yu Y."/>
            <person name="Liu S."/>
            <person name="Lin W."/>
            <person name="Guo K."/>
            <person name="Jin S."/>
            <person name="Xu P."/>
            <person name="Storey K.B."/>
            <person name="Huan P."/>
            <person name="Zhang T."/>
            <person name="Zhou Y."/>
            <person name="Zhang J."/>
            <person name="Lin C."/>
            <person name="Li X."/>
            <person name="Xing L."/>
            <person name="Huo D."/>
            <person name="Sun M."/>
            <person name="Wang L."/>
            <person name="Mercier A."/>
            <person name="Li F."/>
            <person name="Yang H."/>
            <person name="Xiang J."/>
        </authorList>
    </citation>
    <scope>NUCLEOTIDE SEQUENCE [LARGE SCALE GENOMIC DNA]</scope>
    <source>
        <strain evidence="7">Shaxun</strain>
        <tissue evidence="7">Muscle</tissue>
    </source>
</reference>
<gene>
    <name evidence="7" type="ORF">BSL78_01440</name>
</gene>
<dbReference type="InterPro" id="IPR015943">
    <property type="entry name" value="WD40/YVTN_repeat-like_dom_sf"/>
</dbReference>
<dbReference type="GO" id="GO:0034388">
    <property type="term" value="C:Pwp2p-containing subcomplex of 90S preribosome"/>
    <property type="evidence" value="ECO:0007669"/>
    <property type="project" value="TreeGrafter"/>
</dbReference>
<name>A0A2G8LN41_STIJA</name>
<dbReference type="InterPro" id="IPR007148">
    <property type="entry name" value="SSU_processome_Utp12"/>
</dbReference>
<dbReference type="EMBL" id="MRZV01000028">
    <property type="protein sequence ID" value="PIK61622.1"/>
    <property type="molecule type" value="Genomic_DNA"/>
</dbReference>
<dbReference type="PANTHER" id="PTHR19853:SF0">
    <property type="entry name" value="WD REPEAT-CONTAINING PROTEIN 3"/>
    <property type="match status" value="1"/>
</dbReference>
<sequence length="353" mass="40139">MDISTDCSLLVSGSADRNVKIWGMSFGDCHKSMFAHDDSVMCVQFVPKTHLFFSCGKDGKIKQWDADNFEHIVTLQGHQAEIWSLAISPSGDFLASSSHDKSLRLWERTEEPLVLSEEREMDREQEYEESLNQADPTVIPGETSKEVTLAGTRTLESVKGAERIMEAIELYKEETEKLIAYQENCKAQKKKLPLPQPHPLLQAYGDITPAKYVCNVLRKVKSSELEESLLVLPFSYVLDLFPLLEIFINRGWELEFTCRCLFFLLRVNHGQITSSKTLLPIIDRLRTTTLNRVTKLKDVIGFNLAGLKYMQQEIESREDVQFFADATGQLKEKRKKKKKAENKVILAMAAAGL</sequence>
<dbReference type="Pfam" id="PF04003">
    <property type="entry name" value="Utp12"/>
    <property type="match status" value="1"/>
</dbReference>
<dbReference type="SUPFAM" id="SSF50978">
    <property type="entry name" value="WD40 repeat-like"/>
    <property type="match status" value="1"/>
</dbReference>
<dbReference type="PROSITE" id="PS50294">
    <property type="entry name" value="WD_REPEATS_REGION"/>
    <property type="match status" value="3"/>
</dbReference>
<dbReference type="Proteomes" id="UP000230750">
    <property type="component" value="Unassembled WGS sequence"/>
</dbReference>
<dbReference type="GO" id="GO:0032040">
    <property type="term" value="C:small-subunit processome"/>
    <property type="evidence" value="ECO:0007669"/>
    <property type="project" value="TreeGrafter"/>
</dbReference>